<feature type="region of interest" description="Disordered" evidence="12">
    <location>
        <begin position="336"/>
        <end position="357"/>
    </location>
</feature>
<dbReference type="FunFam" id="3.40.50.300:FF:000204">
    <property type="entry name" value="Translation elongation factor Tu"/>
    <property type="match status" value="1"/>
</dbReference>
<dbReference type="InterPro" id="IPR009001">
    <property type="entry name" value="Transl_elong_EF1A/Init_IF2_C"/>
</dbReference>
<dbReference type="GO" id="GO:0006417">
    <property type="term" value="P:regulation of translation"/>
    <property type="evidence" value="ECO:0007669"/>
    <property type="project" value="UniProtKB-KW"/>
</dbReference>
<dbReference type="PANTHER" id="PTHR23115">
    <property type="entry name" value="TRANSLATION FACTOR"/>
    <property type="match status" value="1"/>
</dbReference>
<dbReference type="GO" id="GO:0003924">
    <property type="term" value="F:GTPase activity"/>
    <property type="evidence" value="ECO:0007669"/>
    <property type="project" value="InterPro"/>
</dbReference>
<keyword evidence="3" id="KW-0963">Cytoplasm</keyword>
<evidence type="ECO:0000256" key="6">
    <source>
        <dbReference type="ARBA" id="ARBA00022845"/>
    </source>
</evidence>
<comment type="subunit">
    <text evidence="10">Component of the Dom34-Hbs1 complex, also named Pelota-HBS1L complex, composed of dom34 and hbs1.</text>
</comment>
<dbReference type="RefSeq" id="XP_015464933.1">
    <property type="nucleotide sequence ID" value="XM_015614239.1"/>
</dbReference>
<keyword evidence="4" id="KW-0547">Nucleotide-binding</keyword>
<dbReference type="SUPFAM" id="SSF50447">
    <property type="entry name" value="Translation proteins"/>
    <property type="match status" value="1"/>
</dbReference>
<evidence type="ECO:0000256" key="3">
    <source>
        <dbReference type="ARBA" id="ARBA00022490"/>
    </source>
</evidence>
<dbReference type="GO" id="GO:0005525">
    <property type="term" value="F:GTP binding"/>
    <property type="evidence" value="ECO:0007669"/>
    <property type="project" value="UniProtKB-KW"/>
</dbReference>
<evidence type="ECO:0000259" key="13">
    <source>
        <dbReference type="PROSITE" id="PS51722"/>
    </source>
</evidence>
<comment type="similarity">
    <text evidence="2">Belongs to the TRAFAC class translation factor GTPase superfamily. Classic translation factor GTPase family. EF-Tu/EF-1A subfamily.</text>
</comment>
<dbReference type="PRINTS" id="PR00315">
    <property type="entry name" value="ELONGATNFCT"/>
</dbReference>
<feature type="region of interest" description="Disordered" evidence="12">
    <location>
        <begin position="1"/>
        <end position="28"/>
    </location>
</feature>
<dbReference type="InterPro" id="IPR009000">
    <property type="entry name" value="Transl_B-barrel_sf"/>
</dbReference>
<evidence type="ECO:0000256" key="9">
    <source>
        <dbReference type="ARBA" id="ARBA00049117"/>
    </source>
</evidence>
<dbReference type="InterPro" id="IPR050100">
    <property type="entry name" value="TRAFAC_GTPase_members"/>
</dbReference>
<keyword evidence="7" id="KW-0648">Protein biosynthesis</keyword>
<dbReference type="PROSITE" id="PS00301">
    <property type="entry name" value="G_TR_1"/>
    <property type="match status" value="1"/>
</dbReference>
<evidence type="ECO:0000313" key="14">
    <source>
        <dbReference type="EMBL" id="KRZ98830.1"/>
    </source>
</evidence>
<dbReference type="FunFam" id="2.40.30.10:FF:000070">
    <property type="entry name" value="Translation elongation factor EF-1 subunit"/>
    <property type="match status" value="1"/>
</dbReference>
<gene>
    <name evidence="14" type="ORF">AC631_05410</name>
</gene>
<dbReference type="CDD" id="cd04093">
    <property type="entry name" value="HBS1_C_III"/>
    <property type="match status" value="1"/>
</dbReference>
<dbReference type="EMBL" id="LMYN01000204">
    <property type="protein sequence ID" value="KRZ98830.1"/>
    <property type="molecule type" value="Genomic_DNA"/>
</dbReference>
<organism evidence="14 15">
    <name type="scientific">Debaryomyces fabryi</name>
    <dbReference type="NCBI Taxonomy" id="58627"/>
    <lineage>
        <taxon>Eukaryota</taxon>
        <taxon>Fungi</taxon>
        <taxon>Dikarya</taxon>
        <taxon>Ascomycota</taxon>
        <taxon>Saccharomycotina</taxon>
        <taxon>Pichiomycetes</taxon>
        <taxon>Debaryomycetaceae</taxon>
        <taxon>Debaryomyces</taxon>
    </lineage>
</organism>
<feature type="domain" description="Tr-type G" evidence="13">
    <location>
        <begin position="377"/>
        <end position="592"/>
    </location>
</feature>
<dbReference type="PROSITE" id="PS51722">
    <property type="entry name" value="G_TR_2"/>
    <property type="match status" value="1"/>
</dbReference>
<evidence type="ECO:0000256" key="4">
    <source>
        <dbReference type="ARBA" id="ARBA00022741"/>
    </source>
</evidence>
<accession>A0A0V1PS43</accession>
<dbReference type="GO" id="GO:0005737">
    <property type="term" value="C:cytoplasm"/>
    <property type="evidence" value="ECO:0007669"/>
    <property type="project" value="UniProtKB-SubCell"/>
</dbReference>
<dbReference type="SUPFAM" id="SSF52540">
    <property type="entry name" value="P-loop containing nucleoside triphosphate hydrolases"/>
    <property type="match status" value="1"/>
</dbReference>
<keyword evidence="5" id="KW-0378">Hydrolase</keyword>
<evidence type="ECO:0000256" key="11">
    <source>
        <dbReference type="ARBA" id="ARBA00074866"/>
    </source>
</evidence>
<protein>
    <recommendedName>
        <fullName evidence="11">Elongation factor 1 alpha-like protein</fullName>
    </recommendedName>
</protein>
<dbReference type="Pfam" id="PF22594">
    <property type="entry name" value="GTP-eEF1A_C"/>
    <property type="match status" value="1"/>
</dbReference>
<dbReference type="AlphaFoldDB" id="A0A0V1PS43"/>
<dbReference type="SUPFAM" id="SSF50465">
    <property type="entry name" value="EF-Tu/eEF-1alpha/eIF2-gamma C-terminal domain"/>
    <property type="match status" value="1"/>
</dbReference>
<comment type="subcellular location">
    <subcellularLocation>
        <location evidence="1">Cytoplasm</location>
    </subcellularLocation>
</comment>
<dbReference type="GO" id="GO:1990533">
    <property type="term" value="C:Dom34-Hbs1 complex"/>
    <property type="evidence" value="ECO:0007669"/>
    <property type="project" value="UniProtKB-ARBA"/>
</dbReference>
<reference evidence="14 15" key="1">
    <citation type="submission" date="2015-11" db="EMBL/GenBank/DDBJ databases">
        <title>The genome of Debaryomyces fabryi.</title>
        <authorList>
            <person name="Tafer H."/>
            <person name="Lopandic K."/>
        </authorList>
    </citation>
    <scope>NUCLEOTIDE SEQUENCE [LARGE SCALE GENOMIC DNA]</scope>
    <source>
        <strain evidence="14 15">CBS 789</strain>
    </source>
</reference>
<evidence type="ECO:0000256" key="12">
    <source>
        <dbReference type="SAM" id="MobiDB-lite"/>
    </source>
</evidence>
<dbReference type="Proteomes" id="UP000054251">
    <property type="component" value="Unassembled WGS sequence"/>
</dbReference>
<dbReference type="CDD" id="cd01883">
    <property type="entry name" value="EF1_alpha"/>
    <property type="match status" value="1"/>
</dbReference>
<comment type="catalytic activity">
    <reaction evidence="9">
        <text>GTP + H2O = GDP + phosphate + H(+)</text>
        <dbReference type="Rhea" id="RHEA:19669"/>
        <dbReference type="ChEBI" id="CHEBI:15377"/>
        <dbReference type="ChEBI" id="CHEBI:15378"/>
        <dbReference type="ChEBI" id="CHEBI:37565"/>
        <dbReference type="ChEBI" id="CHEBI:43474"/>
        <dbReference type="ChEBI" id="CHEBI:58189"/>
    </reaction>
    <physiologicalReaction direction="left-to-right" evidence="9">
        <dbReference type="Rhea" id="RHEA:19670"/>
    </physiologicalReaction>
</comment>
<evidence type="ECO:0000256" key="2">
    <source>
        <dbReference type="ARBA" id="ARBA00007249"/>
    </source>
</evidence>
<comment type="caution">
    <text evidence="14">The sequence shown here is derived from an EMBL/GenBank/DDBJ whole genome shotgun (WGS) entry which is preliminary data.</text>
</comment>
<dbReference type="OrthoDB" id="342024at2759"/>
<evidence type="ECO:0000256" key="7">
    <source>
        <dbReference type="ARBA" id="ARBA00022917"/>
    </source>
</evidence>
<keyword evidence="8" id="KW-0342">GTP-binding</keyword>
<name>A0A0V1PS43_9ASCO</name>
<dbReference type="InterPro" id="IPR015033">
    <property type="entry name" value="HBS1-like_N"/>
</dbReference>
<evidence type="ECO:0000256" key="8">
    <source>
        <dbReference type="ARBA" id="ARBA00023134"/>
    </source>
</evidence>
<dbReference type="Gene3D" id="2.40.30.10">
    <property type="entry name" value="Translation factors"/>
    <property type="match status" value="2"/>
</dbReference>
<dbReference type="InterPro" id="IPR054696">
    <property type="entry name" value="GTP-eEF1A_C"/>
</dbReference>
<sequence length="813" mass="90829">MADFDEDDLADYDNYSGEEEFNEDNLDDQEYDKLYACLPKLKEGMKDYNDEILEIDLKEALYFNYYEIEEAIKELKSKYPKKKTKNSVDESAQQSGIESKPAGSGSKLAQLAKSRANAKLVAPSTNQSNASSRLAALAKARSGQKTKEENNNDQTNSSNKSLAILGRLRSSTAMDTEKTPLRLSLSKKSGIKARPVSRLNKLRHDREQKQPVIDKPQEIEVGDVEVPQKVLHEPKMSFNIVYDDSILLKFPNTPVSLFLFNKRRRDGDVENHLLENRIKRRHHSDELFHPLTNNEIDIATAKKVKSNFDEPSPDDEVMNAQKNAFEKNMGNLKISEEKNNSSSTVDTIAERQAPKKTQPYKKIDLSQELSTYKTYLKPHKSFVVIGHVDAGKSTLMGRLLFDLGVIDAKTVNNLVRQSEKIGKGSFALAWIMDQTSEERSRGVTVDICATNFETETSRFTAIDAPGHKDFVPQMISGVSQADFALLVIDSITGEFESGFTMDGQTKEHTILAKNLGIAKLCVVVNKMDKEDWSERRFEEIKFQMTEFLTGSDIGFSSDQIDFIPISGLTGNNVVKTDSSLKNFNWYTGPTLSSYLESVELPDHALDDDSIARLTKEDFNMSINDIYSISSSEFGVSGKITSGMIQAGETVSISPNQEFLQIQSMSIHEKPVNVGISGEIVLMSFKINQLTNKTSDDLNIGDLILKLDSPITAVKSFVASIHLFNMNKPLLVGTPFVLFRNNSHIPARISKIIEIEGSKKKKKHLISKQSATVEITVQGDRLLPVTRFSDNKILGRVVLRREGVTVGAGIISDF</sequence>
<dbReference type="Pfam" id="PF08938">
    <property type="entry name" value="HBS1_N"/>
    <property type="match status" value="1"/>
</dbReference>
<dbReference type="Gene3D" id="3.40.50.300">
    <property type="entry name" value="P-loop containing nucleotide triphosphate hydrolases"/>
    <property type="match status" value="1"/>
</dbReference>
<feature type="compositionally biased region" description="Polar residues" evidence="12">
    <location>
        <begin position="152"/>
        <end position="161"/>
    </location>
</feature>
<dbReference type="InterPro" id="IPR000795">
    <property type="entry name" value="T_Tr_GTP-bd_dom"/>
</dbReference>
<dbReference type="GO" id="GO:0006412">
    <property type="term" value="P:translation"/>
    <property type="evidence" value="ECO:0007669"/>
    <property type="project" value="UniProtKB-KW"/>
</dbReference>
<evidence type="ECO:0000256" key="1">
    <source>
        <dbReference type="ARBA" id="ARBA00004496"/>
    </source>
</evidence>
<keyword evidence="15" id="KW-1185">Reference proteome</keyword>
<dbReference type="Pfam" id="PF00009">
    <property type="entry name" value="GTP_EFTU"/>
    <property type="match status" value="1"/>
</dbReference>
<feature type="region of interest" description="Disordered" evidence="12">
    <location>
        <begin position="79"/>
        <end position="163"/>
    </location>
</feature>
<dbReference type="InterPro" id="IPR027417">
    <property type="entry name" value="P-loop_NTPase"/>
</dbReference>
<dbReference type="InterPro" id="IPR031157">
    <property type="entry name" value="G_TR_CS"/>
</dbReference>
<feature type="compositionally biased region" description="Low complexity" evidence="12">
    <location>
        <begin position="128"/>
        <end position="141"/>
    </location>
</feature>
<proteinExistence type="inferred from homology"/>
<evidence type="ECO:0000313" key="15">
    <source>
        <dbReference type="Proteomes" id="UP000054251"/>
    </source>
</evidence>
<evidence type="ECO:0000256" key="10">
    <source>
        <dbReference type="ARBA" id="ARBA00063537"/>
    </source>
</evidence>
<evidence type="ECO:0000256" key="5">
    <source>
        <dbReference type="ARBA" id="ARBA00022801"/>
    </source>
</evidence>
<dbReference type="GeneID" id="26842419"/>
<keyword evidence="6" id="KW-0810">Translation regulation</keyword>